<keyword evidence="2" id="KW-1185">Reference proteome</keyword>
<name>A0A248VID2_9BURK</name>
<dbReference type="EMBL" id="CP022989">
    <property type="protein sequence ID" value="ASV98795.1"/>
    <property type="molecule type" value="Genomic_DNA"/>
</dbReference>
<evidence type="ECO:0000313" key="2">
    <source>
        <dbReference type="Proteomes" id="UP000215158"/>
    </source>
</evidence>
<reference evidence="1 2" key="1">
    <citation type="submission" date="2017-08" db="EMBL/GenBank/DDBJ databases">
        <title>Identification and genetic characteristics of simultaneous BTEX- and naphthalene-degrading Paraburkholderia sp. BN5 isolated from petroleum-contaminated soil.</title>
        <authorList>
            <person name="Lee Y."/>
            <person name="Jeon C.O."/>
        </authorList>
    </citation>
    <scope>NUCLEOTIDE SEQUENCE [LARGE SCALE GENOMIC DNA]</scope>
    <source>
        <strain evidence="1 2">BN5</strain>
    </source>
</reference>
<gene>
    <name evidence="1" type="ORF">CJU94_11845</name>
</gene>
<sequence length="85" mass="9302">MWILASVYIDMAAVHIGRLLSGGQCQFCPAIELLDSTRQASMRDDLYQPVPSIVHEMLPLAISRFTARCPGVESKLKSRPGKTAG</sequence>
<dbReference type="KEGG" id="parb:CJU94_11845"/>
<evidence type="ECO:0000313" key="1">
    <source>
        <dbReference type="EMBL" id="ASV98795.1"/>
    </source>
</evidence>
<dbReference type="Proteomes" id="UP000215158">
    <property type="component" value="Chromosome 1"/>
</dbReference>
<dbReference type="RefSeq" id="WP_095418847.1">
    <property type="nucleotide sequence ID" value="NZ_CP022989.1"/>
</dbReference>
<protein>
    <submittedName>
        <fullName evidence="1">Uncharacterized protein</fullName>
    </submittedName>
</protein>
<accession>A0A248VID2</accession>
<dbReference type="AlphaFoldDB" id="A0A248VID2"/>
<organism evidence="1 2">
    <name type="scientific">Paraburkholderia aromaticivorans</name>
    <dbReference type="NCBI Taxonomy" id="2026199"/>
    <lineage>
        <taxon>Bacteria</taxon>
        <taxon>Pseudomonadati</taxon>
        <taxon>Pseudomonadota</taxon>
        <taxon>Betaproteobacteria</taxon>
        <taxon>Burkholderiales</taxon>
        <taxon>Burkholderiaceae</taxon>
        <taxon>Paraburkholderia</taxon>
    </lineage>
</organism>
<proteinExistence type="predicted"/>